<dbReference type="InterPro" id="IPR008936">
    <property type="entry name" value="Rho_GTPase_activation_prot"/>
</dbReference>
<dbReference type="InterPro" id="IPR023578">
    <property type="entry name" value="Ras_GEF_dom_sf"/>
</dbReference>
<dbReference type="PROSITE" id="PS50003">
    <property type="entry name" value="PH_DOMAIN"/>
    <property type="match status" value="1"/>
</dbReference>
<evidence type="ECO:0000259" key="5">
    <source>
        <dbReference type="PROSITE" id="PS50212"/>
    </source>
</evidence>
<dbReference type="SUPFAM" id="SSF48366">
    <property type="entry name" value="Ras GEF"/>
    <property type="match status" value="2"/>
</dbReference>
<evidence type="ECO:0000313" key="7">
    <source>
        <dbReference type="EMBL" id="KAF5374674.1"/>
    </source>
</evidence>
<evidence type="ECO:0000256" key="2">
    <source>
        <dbReference type="PROSITE-ProRule" id="PRU00135"/>
    </source>
</evidence>
<feature type="compositionally biased region" description="Low complexity" evidence="3">
    <location>
        <begin position="117"/>
        <end position="129"/>
    </location>
</feature>
<dbReference type="Proteomes" id="UP000565441">
    <property type="component" value="Unassembled WGS sequence"/>
</dbReference>
<dbReference type="Gene3D" id="1.10.555.10">
    <property type="entry name" value="Rho GTPase activation protein"/>
    <property type="match status" value="1"/>
</dbReference>
<dbReference type="GO" id="GO:0005737">
    <property type="term" value="C:cytoplasm"/>
    <property type="evidence" value="ECO:0007669"/>
    <property type="project" value="TreeGrafter"/>
</dbReference>
<protein>
    <submittedName>
        <fullName evidence="7">Uncharacterized protein</fullName>
    </submittedName>
</protein>
<dbReference type="GO" id="GO:0005085">
    <property type="term" value="F:guanyl-nucleotide exchange factor activity"/>
    <property type="evidence" value="ECO:0007669"/>
    <property type="project" value="UniProtKB-KW"/>
</dbReference>
<dbReference type="Gene3D" id="2.30.29.30">
    <property type="entry name" value="Pleckstrin-homology domain (PH domain)/Phosphotyrosine-binding domain (PTB)"/>
    <property type="match status" value="1"/>
</dbReference>
<comment type="caution">
    <text evidence="7">The sequence shown here is derived from an EMBL/GenBank/DDBJ whole genome shotgun (WGS) entry which is preliminary data.</text>
</comment>
<dbReference type="SUPFAM" id="SSF48350">
    <property type="entry name" value="GTPase activation domain, GAP"/>
    <property type="match status" value="1"/>
</dbReference>
<feature type="region of interest" description="Disordered" evidence="3">
    <location>
        <begin position="424"/>
        <end position="470"/>
    </location>
</feature>
<dbReference type="OrthoDB" id="79452at2759"/>
<feature type="region of interest" description="Disordered" evidence="3">
    <location>
        <begin position="1062"/>
        <end position="1085"/>
    </location>
</feature>
<feature type="compositionally biased region" description="Basic and acidic residues" evidence="3">
    <location>
        <begin position="281"/>
        <end position="292"/>
    </location>
</feature>
<feature type="compositionally biased region" description="Low complexity" evidence="3">
    <location>
        <begin position="214"/>
        <end position="227"/>
    </location>
</feature>
<dbReference type="GO" id="GO:0007264">
    <property type="term" value="P:small GTPase-mediated signal transduction"/>
    <property type="evidence" value="ECO:0007669"/>
    <property type="project" value="InterPro"/>
</dbReference>
<dbReference type="SMART" id="SM00147">
    <property type="entry name" value="RasGEF"/>
    <property type="match status" value="1"/>
</dbReference>
<sequence>MAPRRGGGYANTLSPQDPLGASGSSSPLSPNFPRSTSPSSGLAQFLTKPSKWFARSASTSKIQTPAPEQPRPSMSSGRKHKISRPTDPRPILDGYAGGASRSVLDLSARPPGSLDISAPHPTSTPSSPALGPIQSHGSGDLRAISRRGWSRSADDLSQMSPAHFSPIQTTFQERVAEYRNRSSSNASAISPSSPSSPTIVNGRHPFPTAKNNGSPSSSPPRSTAMPSVSISVSAPAIDEVPQNTQTHVHTRSHSFTPKQSSKLASPRLTPTSPKRKGSAPSERDVDARDDKVASNGPSRSSTFPFALNIAKPCAEPPGAILSPQQPTVAHANRPTTFLAPPAATAPQAGEIDDADPKRASQIVYHSGFINRLADVPSHYNANVALSKGWKPFKLELKGSKLHFYKPPNDRSTAVKDLFPTELVPPTVDEEDDADAEGAVTDDRNALGTAGRGQKGREEQQGTQGRKRRAFWGRRTHPDLVQNRGEIEKGTFEALVHEAVFATTFLPPSQGDAQSEADEEVPAQQKRAEEWRDFASAIVLCLPSIVGQGRFEVELLRCCAYLVSGAQDDSREKERERIGWLAGEYLKCHGAPTDLEAWEEWRKETIPEISAGVVQASPGPVIPMSASTQAMLHPSPLLPGSPNTATFSPRPHDPPPTVSLLSALNAQDVIPPSLSKNASMDLRNYEHQSSLRSSGAPNSRMPWAALEQEGLSRDVLLLLDPHLIARSLVLFHRSVLDQTAESITAGFVFGPDNLASTSDQHESSPLFGTEDRPHWLTKLLLLQILGADTSTGNALQSSPQPPHQQLSSPGRKSEDSRTAPQTSRTHSRSELISVWARVGELCRLSGDECSWRAIAAALCSRPVARLDKVWKRVDRLALTAIESWVYPATGNNDLPAGVKEPKVTPWGGDIRTRVKDALGKATEDLGEQGLRVKPFREARGLFDDFRTAFSLCPRRVPVEQGEVNDDVRRMVSFWREMAAEGGGIGSLAAKFQRVEQFMSLSLAAEPRRKGLFEPYFWSRSTSSPGQASHASLLPLLFPEPLPTVCLIDRAQLLRGRVDSDASDVQLRRAMDPHRHPPQRTLSDRPDQKAGLAALSQGGTVIPVYNGDLLLVVQAGSGIDSASSSRPPSSRVSSRPPSSIHDSGAEKGMGRTPSIRVKPGSSQGLDRKSSVARRNSLPSLSQRQNYVISEPSSEPPLRVIVQAGTLPNLVNILVHGLLNVSVSVADDNGEMSLREGMTRELIVDRVEFARVWWNVFRSFVSPLVFFELLRKLYIASQPMGSSPSVAEYVHVTTSRTEVLDTIKEWLTLGGGAQDVLDDAQLFHALRSFLDSPSDHVVYEAKNYAESNVQQSVSRLTEAKQSLHSTFTSQTLRPLTARGPPIPRGSLNGGGVRTRNLSMREPPDMDCIDAEDFVDNLDGMACAAFSNVTEEDLYVTVDLLEVQSSDRTGWFSLRETSTIDEMVDIQTIYSHIQEVEHSPMISELSQDSLYRMLPPGIRSCVRAYGIIRKWIISKIVAPRLGLRTRQARMELLLRVIEVARLRNTNSSSTPTRLVDQPCVRSFVEAVTTSAILSIESRMHSRAWQNLAVSRGVQCDSLVALLSRPSTRSVSCQESLTPDMGWVMERMLEVIATPDTLESVAQESHHLVNFDKRRHLCNLIDKAPALPALRRRMQPDELNRRGFERLNNVEKEVFLLQFDHRGIKDEAAREASQSSMGTPSGRKLSRPFHRLVIAQQEKSRRDKNLRSRLQKEKLYEQSRNERRDDLLNRAMRPRKPSTQKQHRNKKSMSAFLHFMRPISSAFGADIPQSPGVKKTAAELEFVPSGKPSLVLSLVDARVAQFINNERSFTFQLNTEDGGHYLLQAISKREMTKWIETISRVTKMAAKRRLTYLGPKPQLSDHIHSHPIVASRDPKAVFGVELEFLLQREAGNQPVDPAAIPFVIEQCLSEVEVRGLTEVGIYRIAGAVSEINALKDAFNRGESPITSATDIHAVCDLVKSWFRVLPEPVFPSSSYFGVIQAMQLENLDARLANIRDVVQSLPPANFNLLRRVSEHLDRVTDYEEHNHMTAEALAIVFSPNLLRSPQNDFSLILANMGHTHKLVKALITHFHVIFDEVDQEVEVPSEDEYDSPIMEEDEEEDESDLHVPQTLEPDQFSSETDYYKQYTPT</sequence>
<organism evidence="7 8">
    <name type="scientific">Tricholomella constricta</name>
    <dbReference type="NCBI Taxonomy" id="117010"/>
    <lineage>
        <taxon>Eukaryota</taxon>
        <taxon>Fungi</taxon>
        <taxon>Dikarya</taxon>
        <taxon>Basidiomycota</taxon>
        <taxon>Agaricomycotina</taxon>
        <taxon>Agaricomycetes</taxon>
        <taxon>Agaricomycetidae</taxon>
        <taxon>Agaricales</taxon>
        <taxon>Tricholomatineae</taxon>
        <taxon>Lyophyllaceae</taxon>
        <taxon>Tricholomella</taxon>
    </lineage>
</organism>
<feature type="compositionally biased region" description="Basic residues" evidence="3">
    <location>
        <begin position="1767"/>
        <end position="1781"/>
    </location>
</feature>
<feature type="compositionally biased region" description="Polar residues" evidence="3">
    <location>
        <begin position="241"/>
        <end position="272"/>
    </location>
</feature>
<feature type="compositionally biased region" description="Low complexity" evidence="3">
    <location>
        <begin position="1119"/>
        <end position="1137"/>
    </location>
</feature>
<keyword evidence="8" id="KW-1185">Reference proteome</keyword>
<dbReference type="PROSITE" id="PS50238">
    <property type="entry name" value="RHOGAP"/>
    <property type="match status" value="1"/>
</dbReference>
<feature type="compositionally biased region" description="Basic and acidic residues" evidence="3">
    <location>
        <begin position="1733"/>
        <end position="1763"/>
    </location>
</feature>
<dbReference type="Pfam" id="PF00620">
    <property type="entry name" value="RhoGAP"/>
    <property type="match status" value="1"/>
</dbReference>
<dbReference type="InterPro" id="IPR011993">
    <property type="entry name" value="PH-like_dom_sf"/>
</dbReference>
<feature type="compositionally biased region" description="Low complexity" evidence="3">
    <location>
        <begin position="18"/>
        <end position="29"/>
    </location>
</feature>
<feature type="region of interest" description="Disordered" evidence="3">
    <location>
        <begin position="1702"/>
        <end position="1781"/>
    </location>
</feature>
<evidence type="ECO:0000259" key="6">
    <source>
        <dbReference type="PROSITE" id="PS50238"/>
    </source>
</evidence>
<feature type="compositionally biased region" description="Basic and acidic residues" evidence="3">
    <location>
        <begin position="1062"/>
        <end position="1073"/>
    </location>
</feature>
<dbReference type="InterPro" id="IPR000198">
    <property type="entry name" value="RhoGAP_dom"/>
</dbReference>
<feature type="compositionally biased region" description="Low complexity" evidence="3">
    <location>
        <begin position="181"/>
        <end position="196"/>
    </location>
</feature>
<feature type="domain" description="PH" evidence="4">
    <location>
        <begin position="1827"/>
        <end position="1878"/>
    </location>
</feature>
<feature type="region of interest" description="Disordered" evidence="3">
    <location>
        <begin position="1"/>
        <end position="303"/>
    </location>
</feature>
<feature type="compositionally biased region" description="Low complexity" evidence="3">
    <location>
        <begin position="794"/>
        <end position="808"/>
    </location>
</feature>
<dbReference type="Gene3D" id="1.10.840.10">
    <property type="entry name" value="Ras guanine-nucleotide exchange factors catalytic domain"/>
    <property type="match status" value="1"/>
</dbReference>
<evidence type="ECO:0000313" key="8">
    <source>
        <dbReference type="Proteomes" id="UP000565441"/>
    </source>
</evidence>
<dbReference type="Pfam" id="PF00617">
    <property type="entry name" value="RasGEF"/>
    <property type="match status" value="1"/>
</dbReference>
<evidence type="ECO:0000256" key="3">
    <source>
        <dbReference type="SAM" id="MobiDB-lite"/>
    </source>
</evidence>
<dbReference type="InterPro" id="IPR001849">
    <property type="entry name" value="PH_domain"/>
</dbReference>
<feature type="region of interest" description="Disordered" evidence="3">
    <location>
        <begin position="2116"/>
        <end position="2164"/>
    </location>
</feature>
<accession>A0A8H5H0N6</accession>
<keyword evidence="1" id="KW-0343">GTPase activation</keyword>
<reference evidence="7 8" key="1">
    <citation type="journal article" date="2020" name="ISME J.">
        <title>Uncovering the hidden diversity of litter-decomposition mechanisms in mushroom-forming fungi.</title>
        <authorList>
            <person name="Floudas D."/>
            <person name="Bentzer J."/>
            <person name="Ahren D."/>
            <person name="Johansson T."/>
            <person name="Persson P."/>
            <person name="Tunlid A."/>
        </authorList>
    </citation>
    <scope>NUCLEOTIDE SEQUENCE [LARGE SCALE GENOMIC DNA]</scope>
    <source>
        <strain evidence="7 8">CBS 661.87</strain>
    </source>
</reference>
<dbReference type="SMART" id="SM00324">
    <property type="entry name" value="RhoGAP"/>
    <property type="match status" value="1"/>
</dbReference>
<feature type="compositionally biased region" description="Polar residues" evidence="3">
    <location>
        <begin position="155"/>
        <end position="172"/>
    </location>
</feature>
<dbReference type="GO" id="GO:0005096">
    <property type="term" value="F:GTPase activator activity"/>
    <property type="evidence" value="ECO:0007669"/>
    <property type="project" value="UniProtKB-KW"/>
</dbReference>
<feature type="region of interest" description="Disordered" evidence="3">
    <location>
        <begin position="1370"/>
        <end position="1397"/>
    </location>
</feature>
<dbReference type="InterPro" id="IPR036964">
    <property type="entry name" value="RASGEF_cat_dom_sf"/>
</dbReference>
<feature type="region of interest" description="Disordered" evidence="3">
    <location>
        <begin position="1117"/>
        <end position="1174"/>
    </location>
</feature>
<evidence type="ECO:0000256" key="1">
    <source>
        <dbReference type="ARBA" id="ARBA00022468"/>
    </source>
</evidence>
<feature type="compositionally biased region" description="Polar residues" evidence="3">
    <location>
        <begin position="2150"/>
        <end position="2164"/>
    </location>
</feature>
<evidence type="ECO:0000259" key="4">
    <source>
        <dbReference type="PROSITE" id="PS50003"/>
    </source>
</evidence>
<dbReference type="PANTHER" id="PTHR23176:SF129">
    <property type="entry name" value="RHO GTPASE ACTIVATING PROTEIN AT 16F, ISOFORM E-RELATED"/>
    <property type="match status" value="1"/>
</dbReference>
<dbReference type="InterPro" id="IPR001895">
    <property type="entry name" value="RASGEF_cat_dom"/>
</dbReference>
<keyword evidence="2" id="KW-0344">Guanine-nucleotide releasing factor</keyword>
<feature type="domain" description="N-terminal Ras-GEF" evidence="5">
    <location>
        <begin position="1195"/>
        <end position="1354"/>
    </location>
</feature>
<dbReference type="PANTHER" id="PTHR23176">
    <property type="entry name" value="RHO/RAC/CDC GTPASE-ACTIVATING PROTEIN"/>
    <property type="match status" value="1"/>
</dbReference>
<feature type="compositionally biased region" description="Polar residues" evidence="3">
    <location>
        <begin position="32"/>
        <end position="42"/>
    </location>
</feature>
<dbReference type="EMBL" id="JAACJP010000035">
    <property type="protein sequence ID" value="KAF5374674.1"/>
    <property type="molecule type" value="Genomic_DNA"/>
</dbReference>
<dbReference type="CDD" id="cd00159">
    <property type="entry name" value="RhoGAP"/>
    <property type="match status" value="1"/>
</dbReference>
<feature type="region of interest" description="Disordered" evidence="3">
    <location>
        <begin position="790"/>
        <end position="825"/>
    </location>
</feature>
<feature type="domain" description="Rho-GAP" evidence="6">
    <location>
        <begin position="1915"/>
        <end position="2109"/>
    </location>
</feature>
<dbReference type="InterPro" id="IPR050729">
    <property type="entry name" value="Rho-GAP"/>
</dbReference>
<feature type="compositionally biased region" description="Acidic residues" evidence="3">
    <location>
        <begin position="2116"/>
        <end position="2138"/>
    </location>
</feature>
<name>A0A8H5H0N6_9AGAR</name>
<dbReference type="SUPFAM" id="SSF50729">
    <property type="entry name" value="PH domain-like"/>
    <property type="match status" value="1"/>
</dbReference>
<proteinExistence type="predicted"/>
<gene>
    <name evidence="7" type="ORF">D9615_008986</name>
</gene>
<dbReference type="PROSITE" id="PS50212">
    <property type="entry name" value="RASGEF_NTER"/>
    <property type="match status" value="1"/>
</dbReference>
<dbReference type="InterPro" id="IPR000651">
    <property type="entry name" value="Ras-like_Gua-exchang_fac_N"/>
</dbReference>